<reference evidence="2" key="1">
    <citation type="submission" date="2022-11" db="UniProtKB">
        <authorList>
            <consortium name="WormBaseParasite"/>
        </authorList>
    </citation>
    <scope>IDENTIFICATION</scope>
</reference>
<evidence type="ECO:0000313" key="1">
    <source>
        <dbReference type="Proteomes" id="UP000887579"/>
    </source>
</evidence>
<name>A0AC34GWV9_9BILA</name>
<sequence length="161" mass="16916">MGRRKQANPIRVGPDDTILLAATSSTSPLSTTTTTSSSTASIPSSTPPPKLSPSTTTSTNVFGPTAAKKPKTDFSIKSHLEASAVAAASSKPTPSTSFNPSLSPHSLSNALKAYETLLNELNRQPNGLKPGPLLQLTKQVDKLASRDGKRDPGKAFYYCVF</sequence>
<protein>
    <submittedName>
        <fullName evidence="2">Uncharacterized protein</fullName>
    </submittedName>
</protein>
<dbReference type="WBParaSite" id="ES5_v2.g9243.t1">
    <property type="protein sequence ID" value="ES5_v2.g9243.t1"/>
    <property type="gene ID" value="ES5_v2.g9243"/>
</dbReference>
<accession>A0AC34GWV9</accession>
<dbReference type="Proteomes" id="UP000887579">
    <property type="component" value="Unplaced"/>
</dbReference>
<evidence type="ECO:0000313" key="2">
    <source>
        <dbReference type="WBParaSite" id="ES5_v2.g9243.t1"/>
    </source>
</evidence>
<organism evidence="1 2">
    <name type="scientific">Panagrolaimus sp. ES5</name>
    <dbReference type="NCBI Taxonomy" id="591445"/>
    <lineage>
        <taxon>Eukaryota</taxon>
        <taxon>Metazoa</taxon>
        <taxon>Ecdysozoa</taxon>
        <taxon>Nematoda</taxon>
        <taxon>Chromadorea</taxon>
        <taxon>Rhabditida</taxon>
        <taxon>Tylenchina</taxon>
        <taxon>Panagrolaimomorpha</taxon>
        <taxon>Panagrolaimoidea</taxon>
        <taxon>Panagrolaimidae</taxon>
        <taxon>Panagrolaimus</taxon>
    </lineage>
</organism>
<proteinExistence type="predicted"/>